<dbReference type="PANTHER" id="PTHR13242:SF0">
    <property type="entry name" value="EUKARYOTIC TRANSLATION INITIATION FACTOR 3 SUBUNIT L"/>
    <property type="match status" value="1"/>
</dbReference>
<dbReference type="PANTHER" id="PTHR13242">
    <property type="entry name" value="EUKARYOTIC TRANSLATION INITIATION FACTOR 3"/>
    <property type="match status" value="1"/>
</dbReference>
<feature type="region of interest" description="Disordered" evidence="5">
    <location>
        <begin position="576"/>
        <end position="614"/>
    </location>
</feature>
<keyword evidence="7" id="KW-1185">Reference proteome</keyword>
<dbReference type="GO" id="GO:0033290">
    <property type="term" value="C:eukaryotic 48S preinitiation complex"/>
    <property type="evidence" value="ECO:0007669"/>
    <property type="project" value="UniProtKB-UniRule"/>
</dbReference>
<dbReference type="HAMAP" id="MF_03011">
    <property type="entry name" value="eIF3l"/>
    <property type="match status" value="1"/>
</dbReference>
<dbReference type="GO" id="GO:0003743">
    <property type="term" value="F:translation initiation factor activity"/>
    <property type="evidence" value="ECO:0007669"/>
    <property type="project" value="UniProtKB-UniRule"/>
</dbReference>
<dbReference type="Proteomes" id="UP000053477">
    <property type="component" value="Unassembled WGS sequence"/>
</dbReference>
<keyword evidence="2 4" id="KW-0396">Initiation factor</keyword>
<evidence type="ECO:0000256" key="4">
    <source>
        <dbReference type="HAMAP-Rule" id="MF_03011"/>
    </source>
</evidence>
<dbReference type="Pfam" id="PF10255">
    <property type="entry name" value="Paf67"/>
    <property type="match status" value="1"/>
</dbReference>
<proteinExistence type="inferred from homology"/>
<dbReference type="GO" id="GO:0016282">
    <property type="term" value="C:eukaryotic 43S preinitiation complex"/>
    <property type="evidence" value="ECO:0007669"/>
    <property type="project" value="UniProtKB-UniRule"/>
</dbReference>
<comment type="similarity">
    <text evidence="4">Belongs to the eIF-3 subunit L family.</text>
</comment>
<keyword evidence="3 4" id="KW-0648">Protein biosynthesis</keyword>
<dbReference type="InterPro" id="IPR019382">
    <property type="entry name" value="eIF3l"/>
</dbReference>
<evidence type="ECO:0000313" key="7">
    <source>
        <dbReference type="Proteomes" id="UP000053477"/>
    </source>
</evidence>
<evidence type="ECO:0000256" key="3">
    <source>
        <dbReference type="ARBA" id="ARBA00022917"/>
    </source>
</evidence>
<evidence type="ECO:0000256" key="1">
    <source>
        <dbReference type="ARBA" id="ARBA00022490"/>
    </source>
</evidence>
<comment type="function">
    <text evidence="4">Component of the eukaryotic translation initiation factor 3 (eIF-3) complex, which is involved in protein synthesis of a specialized repertoire of mRNAs and, together with other initiation factors, stimulates binding of mRNA and methionyl-tRNAi to the 40S ribosome. The eIF-3 complex specifically targets and initiates translation of a subset of mRNAs involved in cell proliferation.</text>
</comment>
<organism evidence="6 7">
    <name type="scientific">Schizopora paradoxa</name>
    <dbReference type="NCBI Taxonomy" id="27342"/>
    <lineage>
        <taxon>Eukaryota</taxon>
        <taxon>Fungi</taxon>
        <taxon>Dikarya</taxon>
        <taxon>Basidiomycota</taxon>
        <taxon>Agaricomycotina</taxon>
        <taxon>Agaricomycetes</taxon>
        <taxon>Hymenochaetales</taxon>
        <taxon>Schizoporaceae</taxon>
        <taxon>Schizopora</taxon>
    </lineage>
</organism>
<keyword evidence="1 4" id="KW-0963">Cytoplasm</keyword>
<evidence type="ECO:0000256" key="2">
    <source>
        <dbReference type="ARBA" id="ARBA00022540"/>
    </source>
</evidence>
<dbReference type="OrthoDB" id="15082at2759"/>
<dbReference type="InParanoid" id="A0A0H2S2J5"/>
<sequence length="614" mass="69958">MTDSSQQRMMWANDAEIDEELHEVDMNIAMGSYGQEGMYEDVQSRIDNVALAASMQQQMEQQAAFASIPDVVKRFIVHFHQAVVNNNLEQITAAYEGGWNRLTEKYYAKTEWPEAELIAPLVNDDPIFLILYRELYYRHVYSRLNPDIDDRFHSYENSCELFNYLLNSDGPVTHELPEQWLWDILDEFIYQFQSFSVWRSKVKSKNEDELVLLADGGQVWSCYSVLNVLYSLIQKSRINEYIVATREGKSEEEITEIVGEYGQKPLYRMLGYFSIICLLRVHVLLGDFTLALKVMENVELSQKAPLTRVTACHVSTYYYVGFCYMALRRYPDATRIFVSILNFISRMRRYHTRSYQYDQINKTADRMYALFAICHALSPSRLDDNIVNIAKEKHGEQISRMSRSSIEDAIPAFEELFIYACPKFIAANAPPFEDPEALAAYFQEQTIEPAQRHLALFLSDVRGQGSVPTLRSFLKLYTSIDASKLAGFLEDADEEDMVQQMMVLKQCSRRIGRVSIAPTEGSKNGGLLEGDIITTSDLDFVIDGNMVHVVEATVGRRYAGWFIRNAEHTQRVLDQIRDSPLPKAKAPGAPPASAPPDSSGSTSSKKVAWGKASA</sequence>
<gene>
    <name evidence="6" type="ORF">SCHPADRAFT_866903</name>
</gene>
<dbReference type="AlphaFoldDB" id="A0A0H2S2J5"/>
<dbReference type="EMBL" id="KQ085896">
    <property type="protein sequence ID" value="KLO18254.1"/>
    <property type="molecule type" value="Genomic_DNA"/>
</dbReference>
<dbReference type="STRING" id="27342.A0A0H2S2J5"/>
<feature type="compositionally biased region" description="Low complexity" evidence="5">
    <location>
        <begin position="595"/>
        <end position="606"/>
    </location>
</feature>
<protein>
    <recommendedName>
        <fullName evidence="4">Eukaryotic translation initiation factor 3 subunit L</fullName>
        <shortName evidence="4">eIF3l</shortName>
    </recommendedName>
</protein>
<comment type="subcellular location">
    <subcellularLocation>
        <location evidence="4">Cytoplasm</location>
    </subcellularLocation>
</comment>
<evidence type="ECO:0000313" key="6">
    <source>
        <dbReference type="EMBL" id="KLO18254.1"/>
    </source>
</evidence>
<name>A0A0H2S2J5_9AGAM</name>
<accession>A0A0H2S2J5</accession>
<comment type="subunit">
    <text evidence="4">Component of the eukaryotic translation initiation factor 3 (eIF-3) complex.</text>
</comment>
<dbReference type="GO" id="GO:0001732">
    <property type="term" value="P:formation of cytoplasmic translation initiation complex"/>
    <property type="evidence" value="ECO:0007669"/>
    <property type="project" value="UniProtKB-UniRule"/>
</dbReference>
<dbReference type="GO" id="GO:0005852">
    <property type="term" value="C:eukaryotic translation initiation factor 3 complex"/>
    <property type="evidence" value="ECO:0007669"/>
    <property type="project" value="UniProtKB-UniRule"/>
</dbReference>
<evidence type="ECO:0000256" key="5">
    <source>
        <dbReference type="SAM" id="MobiDB-lite"/>
    </source>
</evidence>
<reference evidence="6 7" key="1">
    <citation type="submission" date="2015-04" db="EMBL/GenBank/DDBJ databases">
        <title>Complete genome sequence of Schizopora paradoxa KUC8140, a cosmopolitan wood degrader in East Asia.</title>
        <authorList>
            <consortium name="DOE Joint Genome Institute"/>
            <person name="Min B."/>
            <person name="Park H."/>
            <person name="Jang Y."/>
            <person name="Kim J.-J."/>
            <person name="Kim K.H."/>
            <person name="Pangilinan J."/>
            <person name="Lipzen A."/>
            <person name="Riley R."/>
            <person name="Grigoriev I.V."/>
            <person name="Spatafora J.W."/>
            <person name="Choi I.-G."/>
        </authorList>
    </citation>
    <scope>NUCLEOTIDE SEQUENCE [LARGE SCALE GENOMIC DNA]</scope>
    <source>
        <strain evidence="6 7">KUC8140</strain>
    </source>
</reference>